<evidence type="ECO:0000313" key="1">
    <source>
        <dbReference type="EMBL" id="MBB3332071.1"/>
    </source>
</evidence>
<dbReference type="RefSeq" id="WP_221202645.1">
    <property type="nucleotide sequence ID" value="NZ_JACHZF010000023.1"/>
</dbReference>
<evidence type="ECO:0000313" key="2">
    <source>
        <dbReference type="Proteomes" id="UP000553442"/>
    </source>
</evidence>
<sequence>MDRHFSNEKEKAVKTYTGMNGRVGTGALAILLMSLAGSGTALAEEDLKADALSAAWPGMQEGARVVDWEGNVLQEGSNGFTCMPTPPVLSGTAPMCLDELWMEWAQAWQNKEPFTAESIGVAYMLSGDEGASNVDPYAEGPTDDNEWVKEGPHLMLIAPAELLENFPTDPHNGGPYVMWKGTDYQHLMIPVDARE</sequence>
<organism evidence="1 2">
    <name type="scientific">Halomonas campaniensis</name>
    <dbReference type="NCBI Taxonomy" id="213554"/>
    <lineage>
        <taxon>Bacteria</taxon>
        <taxon>Pseudomonadati</taxon>
        <taxon>Pseudomonadota</taxon>
        <taxon>Gammaproteobacteria</taxon>
        <taxon>Oceanospirillales</taxon>
        <taxon>Halomonadaceae</taxon>
        <taxon>Halomonas</taxon>
    </lineage>
</organism>
<accession>A0A7W5K510</accession>
<dbReference type="EMBL" id="JACHZF010000023">
    <property type="protein sequence ID" value="MBB3332071.1"/>
    <property type="molecule type" value="Genomic_DNA"/>
</dbReference>
<comment type="caution">
    <text evidence="1">The sequence shown here is derived from an EMBL/GenBank/DDBJ whole genome shotgun (WGS) entry which is preliminary data.</text>
</comment>
<name>A0A7W5K510_9GAMM</name>
<reference evidence="1 2" key="1">
    <citation type="submission" date="2020-08" db="EMBL/GenBank/DDBJ databases">
        <title>Genomic Encyclopedia of Archaeal and Bacterial Type Strains, Phase II (KMG-II): from individual species to whole genera.</title>
        <authorList>
            <person name="Goeker M."/>
        </authorList>
    </citation>
    <scope>NUCLEOTIDE SEQUENCE [LARGE SCALE GENOMIC DNA]</scope>
    <source>
        <strain evidence="1 2">5AG</strain>
    </source>
</reference>
<proteinExistence type="predicted"/>
<keyword evidence="2" id="KW-1185">Reference proteome</keyword>
<dbReference type="Proteomes" id="UP000553442">
    <property type="component" value="Unassembled WGS sequence"/>
</dbReference>
<dbReference type="AlphaFoldDB" id="A0A7W5K510"/>
<protein>
    <submittedName>
        <fullName evidence="1">Uncharacterized protein</fullName>
    </submittedName>
</protein>
<gene>
    <name evidence="1" type="ORF">BDK63_002964</name>
</gene>